<dbReference type="InterPro" id="IPR049708">
    <property type="entry name" value="PP0621-like"/>
</dbReference>
<evidence type="ECO:0000313" key="1">
    <source>
        <dbReference type="EMBL" id="RCX10935.1"/>
    </source>
</evidence>
<protein>
    <submittedName>
        <fullName evidence="1">Uncharacterized protein</fullName>
    </submittedName>
</protein>
<dbReference type="AlphaFoldDB" id="A0A369AP90"/>
<evidence type="ECO:0000313" key="2">
    <source>
        <dbReference type="Proteomes" id="UP000252174"/>
    </source>
</evidence>
<keyword evidence="2" id="KW-1185">Reference proteome</keyword>
<comment type="caution">
    <text evidence="1">The sequence shown here is derived from an EMBL/GenBank/DDBJ whole genome shotgun (WGS) entry which is preliminary data.</text>
</comment>
<proteinExistence type="predicted"/>
<accession>A0A369AP90</accession>
<dbReference type="RefSeq" id="WP_114482505.1">
    <property type="nucleotide sequence ID" value="NZ_QPJU01000002.1"/>
</dbReference>
<name>A0A369AP90_9BURK</name>
<reference evidence="1 2" key="1">
    <citation type="submission" date="2018-07" db="EMBL/GenBank/DDBJ databases">
        <title>Genomic Encyclopedia of Type Strains, Phase IV (KMG-IV): sequencing the most valuable type-strain genomes for metagenomic binning, comparative biology and taxonomic classification.</title>
        <authorList>
            <person name="Goeker M."/>
        </authorList>
    </citation>
    <scope>NUCLEOTIDE SEQUENCE [LARGE SCALE GENOMIC DNA]</scope>
    <source>
        <strain evidence="1 2">DSM 100911</strain>
    </source>
</reference>
<gene>
    <name evidence="1" type="ORF">DFR45_102337</name>
</gene>
<dbReference type="Proteomes" id="UP000252174">
    <property type="component" value="Unassembled WGS sequence"/>
</dbReference>
<dbReference type="EMBL" id="QPJU01000002">
    <property type="protein sequence ID" value="RCX10935.1"/>
    <property type="molecule type" value="Genomic_DNA"/>
</dbReference>
<organism evidence="1 2">
    <name type="scientific">Extensimonas vulgaris</name>
    <dbReference type="NCBI Taxonomy" id="1031594"/>
    <lineage>
        <taxon>Bacteria</taxon>
        <taxon>Pseudomonadati</taxon>
        <taxon>Pseudomonadota</taxon>
        <taxon>Betaproteobacteria</taxon>
        <taxon>Burkholderiales</taxon>
        <taxon>Comamonadaceae</taxon>
        <taxon>Extensimonas</taxon>
    </lineage>
</organism>
<sequence length="79" mass="8641">MKYLLVLIVVAVGAAWWRSQQAPSVRSKPAPRRAAPEDMVACAHCGVHLPRSEALLQEGKFYCSTAHLPRPAPAPARPR</sequence>
<dbReference type="OrthoDB" id="9814432at2"/>
<dbReference type="NCBIfam" id="NF041023">
    <property type="entry name" value="PP0621_fam"/>
    <property type="match status" value="1"/>
</dbReference>